<evidence type="ECO:0000256" key="3">
    <source>
        <dbReference type="ARBA" id="ARBA00022989"/>
    </source>
</evidence>
<dbReference type="Gene3D" id="1.20.1250.20">
    <property type="entry name" value="MFS general substrate transporter like domains"/>
    <property type="match status" value="1"/>
</dbReference>
<evidence type="ECO:0000259" key="6">
    <source>
        <dbReference type="PROSITE" id="PS50850"/>
    </source>
</evidence>
<evidence type="ECO:0000313" key="8">
    <source>
        <dbReference type="Proteomes" id="UP000321749"/>
    </source>
</evidence>
<comment type="caution">
    <text evidence="7">The sequence shown here is derived from an EMBL/GenBank/DDBJ whole genome shotgun (WGS) entry which is preliminary data.</text>
</comment>
<evidence type="ECO:0000256" key="5">
    <source>
        <dbReference type="SAM" id="Phobius"/>
    </source>
</evidence>
<evidence type="ECO:0000256" key="2">
    <source>
        <dbReference type="ARBA" id="ARBA00022692"/>
    </source>
</evidence>
<evidence type="ECO:0000313" key="7">
    <source>
        <dbReference type="EMBL" id="GEK79556.1"/>
    </source>
</evidence>
<dbReference type="PROSITE" id="PS50850">
    <property type="entry name" value="MFS"/>
    <property type="match status" value="1"/>
</dbReference>
<evidence type="ECO:0000256" key="1">
    <source>
        <dbReference type="ARBA" id="ARBA00004651"/>
    </source>
</evidence>
<feature type="transmembrane region" description="Helical" evidence="5">
    <location>
        <begin position="93"/>
        <end position="114"/>
    </location>
</feature>
<dbReference type="Proteomes" id="UP000321749">
    <property type="component" value="Unassembled WGS sequence"/>
</dbReference>
<evidence type="ECO:0000256" key="4">
    <source>
        <dbReference type="ARBA" id="ARBA00023136"/>
    </source>
</evidence>
<organism evidence="7 8">
    <name type="scientific">Agrococcus baldri</name>
    <dbReference type="NCBI Taxonomy" id="153730"/>
    <lineage>
        <taxon>Bacteria</taxon>
        <taxon>Bacillati</taxon>
        <taxon>Actinomycetota</taxon>
        <taxon>Actinomycetes</taxon>
        <taxon>Micrococcales</taxon>
        <taxon>Microbacteriaceae</taxon>
        <taxon>Agrococcus</taxon>
    </lineage>
</organism>
<dbReference type="InterPro" id="IPR020846">
    <property type="entry name" value="MFS_dom"/>
</dbReference>
<dbReference type="InterPro" id="IPR036259">
    <property type="entry name" value="MFS_trans_sf"/>
</dbReference>
<feature type="domain" description="Major facilitator superfamily (MFS) profile" evidence="6">
    <location>
        <begin position="1"/>
        <end position="185"/>
    </location>
</feature>
<sequence length="193" mass="19957">MFGRLGWATIWWGIISWTPSYLDEALGFDLAALGWGTFLVYGAGVVGQLVAGFWSDRWRSSSPRHNVVMRTILAVSGVGTAVAIFLIPPVTDGAVALALLSAAVFFINFGGLYWSIPALLAPKEQVGTVGGVMNVASSGGGAIAPIAMGFAIGAAGGAYGGAFTFLGVCAIVYLVGSLIIDFERPLARRKAAA</sequence>
<feature type="transmembrane region" description="Helical" evidence="5">
    <location>
        <begin position="158"/>
        <end position="180"/>
    </location>
</feature>
<dbReference type="Pfam" id="PF07690">
    <property type="entry name" value="MFS_1"/>
    <property type="match status" value="1"/>
</dbReference>
<dbReference type="GO" id="GO:0005886">
    <property type="term" value="C:plasma membrane"/>
    <property type="evidence" value="ECO:0007669"/>
    <property type="project" value="UniProtKB-SubCell"/>
</dbReference>
<dbReference type="EMBL" id="BJUU01000004">
    <property type="protein sequence ID" value="GEK79556.1"/>
    <property type="molecule type" value="Genomic_DNA"/>
</dbReference>
<dbReference type="InterPro" id="IPR050382">
    <property type="entry name" value="MFS_Na/Anion_cotransporter"/>
</dbReference>
<dbReference type="PANTHER" id="PTHR11662:SF399">
    <property type="entry name" value="FI19708P1-RELATED"/>
    <property type="match status" value="1"/>
</dbReference>
<protein>
    <recommendedName>
        <fullName evidence="6">Major facilitator superfamily (MFS) profile domain-containing protein</fullName>
    </recommendedName>
</protein>
<feature type="transmembrane region" description="Helical" evidence="5">
    <location>
        <begin position="67"/>
        <end position="87"/>
    </location>
</feature>
<keyword evidence="4 5" id="KW-0472">Membrane</keyword>
<dbReference type="InterPro" id="IPR011701">
    <property type="entry name" value="MFS"/>
</dbReference>
<keyword evidence="3 5" id="KW-1133">Transmembrane helix</keyword>
<dbReference type="AlphaFoldDB" id="A0AA87RFG1"/>
<keyword evidence="8" id="KW-1185">Reference proteome</keyword>
<dbReference type="GO" id="GO:0022857">
    <property type="term" value="F:transmembrane transporter activity"/>
    <property type="evidence" value="ECO:0007669"/>
    <property type="project" value="InterPro"/>
</dbReference>
<reference evidence="7 8" key="1">
    <citation type="submission" date="2019-07" db="EMBL/GenBank/DDBJ databases">
        <title>Whole genome shotgun sequence of Agrococcus baldri NBRC 103055.</title>
        <authorList>
            <person name="Hosoyama A."/>
            <person name="Uohara A."/>
            <person name="Ohji S."/>
            <person name="Ichikawa N."/>
        </authorList>
    </citation>
    <scope>NUCLEOTIDE SEQUENCE [LARGE SCALE GENOMIC DNA]</scope>
    <source>
        <strain evidence="7 8">NBRC 103055</strain>
    </source>
</reference>
<dbReference type="PANTHER" id="PTHR11662">
    <property type="entry name" value="SOLUTE CARRIER FAMILY 17"/>
    <property type="match status" value="1"/>
</dbReference>
<feature type="transmembrane region" description="Helical" evidence="5">
    <location>
        <begin position="32"/>
        <end position="55"/>
    </location>
</feature>
<name>A0AA87RFG1_9MICO</name>
<accession>A0AA87RFG1</accession>
<comment type="subcellular location">
    <subcellularLocation>
        <location evidence="1">Cell membrane</location>
        <topology evidence="1">Multi-pass membrane protein</topology>
    </subcellularLocation>
</comment>
<gene>
    <name evidence="7" type="ORF">ABA31_09070</name>
</gene>
<dbReference type="SUPFAM" id="SSF103473">
    <property type="entry name" value="MFS general substrate transporter"/>
    <property type="match status" value="1"/>
</dbReference>
<keyword evidence="2 5" id="KW-0812">Transmembrane</keyword>
<feature type="transmembrane region" description="Helical" evidence="5">
    <location>
        <begin position="126"/>
        <end position="152"/>
    </location>
</feature>
<proteinExistence type="predicted"/>